<feature type="domain" description="DNA mismatch repair protein S5" evidence="5">
    <location>
        <begin position="230"/>
        <end position="370"/>
    </location>
</feature>
<dbReference type="InterPro" id="IPR036890">
    <property type="entry name" value="HATPase_C_sf"/>
</dbReference>
<dbReference type="SMART" id="SM01340">
    <property type="entry name" value="DNA_mis_repair"/>
    <property type="match status" value="1"/>
</dbReference>
<dbReference type="SUPFAM" id="SSF118116">
    <property type="entry name" value="DNA mismatch repair protein MutL"/>
    <property type="match status" value="1"/>
</dbReference>
<dbReference type="GO" id="GO:0016887">
    <property type="term" value="F:ATP hydrolysis activity"/>
    <property type="evidence" value="ECO:0007669"/>
    <property type="project" value="InterPro"/>
</dbReference>
<feature type="compositionally biased region" description="Low complexity" evidence="3">
    <location>
        <begin position="379"/>
        <end position="388"/>
    </location>
</feature>
<evidence type="ECO:0000313" key="6">
    <source>
        <dbReference type="EMBL" id="KIM46426.1"/>
    </source>
</evidence>
<dbReference type="SUPFAM" id="SSF54211">
    <property type="entry name" value="Ribosomal protein S5 domain 2-like"/>
    <property type="match status" value="1"/>
</dbReference>
<dbReference type="Gene3D" id="3.30.1540.20">
    <property type="entry name" value="MutL, C-terminal domain, dimerisation subdomain"/>
    <property type="match status" value="2"/>
</dbReference>
<feature type="domain" description="MutL C-terminal dimerisation" evidence="4">
    <location>
        <begin position="588"/>
        <end position="794"/>
    </location>
</feature>
<dbReference type="OrthoDB" id="429932at2759"/>
<dbReference type="InterPro" id="IPR020568">
    <property type="entry name" value="Ribosomal_Su5_D2-typ_SF"/>
</dbReference>
<dbReference type="PANTHER" id="PTHR10073">
    <property type="entry name" value="DNA MISMATCH REPAIR PROTEIN MLH, PMS, MUTL"/>
    <property type="match status" value="1"/>
</dbReference>
<feature type="region of interest" description="Disordered" evidence="3">
    <location>
        <begin position="379"/>
        <end position="399"/>
    </location>
</feature>
<dbReference type="GO" id="GO:0032300">
    <property type="term" value="C:mismatch repair complex"/>
    <property type="evidence" value="ECO:0007669"/>
    <property type="project" value="InterPro"/>
</dbReference>
<dbReference type="EMBL" id="KN831771">
    <property type="protein sequence ID" value="KIM46426.1"/>
    <property type="molecule type" value="Genomic_DNA"/>
</dbReference>
<dbReference type="SMART" id="SM00853">
    <property type="entry name" value="MutL_C"/>
    <property type="match status" value="1"/>
</dbReference>
<gene>
    <name evidence="6" type="ORF">M413DRAFT_441520</name>
</gene>
<feature type="compositionally biased region" description="Basic and acidic residues" evidence="3">
    <location>
        <begin position="469"/>
        <end position="491"/>
    </location>
</feature>
<organism evidence="6 7">
    <name type="scientific">Hebeloma cylindrosporum</name>
    <dbReference type="NCBI Taxonomy" id="76867"/>
    <lineage>
        <taxon>Eukaryota</taxon>
        <taxon>Fungi</taxon>
        <taxon>Dikarya</taxon>
        <taxon>Basidiomycota</taxon>
        <taxon>Agaricomycotina</taxon>
        <taxon>Agaricomycetes</taxon>
        <taxon>Agaricomycetidae</taxon>
        <taxon>Agaricales</taxon>
        <taxon>Agaricineae</taxon>
        <taxon>Hymenogastraceae</taxon>
        <taxon>Hebeloma</taxon>
    </lineage>
</organism>
<evidence type="ECO:0000256" key="3">
    <source>
        <dbReference type="SAM" id="MobiDB-lite"/>
    </source>
</evidence>
<dbReference type="GO" id="GO:0140664">
    <property type="term" value="F:ATP-dependent DNA damage sensor activity"/>
    <property type="evidence" value="ECO:0007669"/>
    <property type="project" value="InterPro"/>
</dbReference>
<dbReference type="Gene3D" id="3.30.230.10">
    <property type="match status" value="1"/>
</dbReference>
<reference evidence="6 7" key="1">
    <citation type="submission" date="2014-04" db="EMBL/GenBank/DDBJ databases">
        <authorList>
            <consortium name="DOE Joint Genome Institute"/>
            <person name="Kuo A."/>
            <person name="Gay G."/>
            <person name="Dore J."/>
            <person name="Kohler A."/>
            <person name="Nagy L.G."/>
            <person name="Floudas D."/>
            <person name="Copeland A."/>
            <person name="Barry K.W."/>
            <person name="Cichocki N."/>
            <person name="Veneault-Fourrey C."/>
            <person name="LaButti K."/>
            <person name="Lindquist E.A."/>
            <person name="Lipzen A."/>
            <person name="Lundell T."/>
            <person name="Morin E."/>
            <person name="Murat C."/>
            <person name="Sun H."/>
            <person name="Tunlid A."/>
            <person name="Henrissat B."/>
            <person name="Grigoriev I.V."/>
            <person name="Hibbett D.S."/>
            <person name="Martin F."/>
            <person name="Nordberg H.P."/>
            <person name="Cantor M.N."/>
            <person name="Hua S.X."/>
        </authorList>
    </citation>
    <scope>NUCLEOTIDE SEQUENCE [LARGE SCALE GENOMIC DNA]</scope>
    <source>
        <strain evidence="7">h7</strain>
    </source>
</reference>
<dbReference type="CDD" id="cd00782">
    <property type="entry name" value="MutL_Trans"/>
    <property type="match status" value="1"/>
</dbReference>
<reference evidence="7" key="2">
    <citation type="submission" date="2015-01" db="EMBL/GenBank/DDBJ databases">
        <title>Evolutionary Origins and Diversification of the Mycorrhizal Mutualists.</title>
        <authorList>
            <consortium name="DOE Joint Genome Institute"/>
            <consortium name="Mycorrhizal Genomics Consortium"/>
            <person name="Kohler A."/>
            <person name="Kuo A."/>
            <person name="Nagy L.G."/>
            <person name="Floudas D."/>
            <person name="Copeland A."/>
            <person name="Barry K.W."/>
            <person name="Cichocki N."/>
            <person name="Veneault-Fourrey C."/>
            <person name="LaButti K."/>
            <person name="Lindquist E.A."/>
            <person name="Lipzen A."/>
            <person name="Lundell T."/>
            <person name="Morin E."/>
            <person name="Murat C."/>
            <person name="Riley R."/>
            <person name="Ohm R."/>
            <person name="Sun H."/>
            <person name="Tunlid A."/>
            <person name="Henrissat B."/>
            <person name="Grigoriev I.V."/>
            <person name="Hibbett D.S."/>
            <person name="Martin F."/>
        </authorList>
    </citation>
    <scope>NUCLEOTIDE SEQUENCE [LARGE SCALE GENOMIC DNA]</scope>
    <source>
        <strain evidence="7">h7</strain>
    </source>
</reference>
<dbReference type="SUPFAM" id="SSF55874">
    <property type="entry name" value="ATPase domain of HSP90 chaperone/DNA topoisomerase II/histidine kinase"/>
    <property type="match status" value="1"/>
</dbReference>
<evidence type="ECO:0000259" key="4">
    <source>
        <dbReference type="SMART" id="SM00853"/>
    </source>
</evidence>
<dbReference type="InterPro" id="IPR037198">
    <property type="entry name" value="MutL_C_sf"/>
</dbReference>
<accession>A0A0C3CR87</accession>
<dbReference type="STRING" id="686832.A0A0C3CR87"/>
<dbReference type="InterPro" id="IPR013507">
    <property type="entry name" value="DNA_mismatch_S5_2-like"/>
</dbReference>
<dbReference type="GO" id="GO:0030983">
    <property type="term" value="F:mismatched DNA binding"/>
    <property type="evidence" value="ECO:0007669"/>
    <property type="project" value="InterPro"/>
</dbReference>
<keyword evidence="2" id="KW-0227">DNA damage</keyword>
<comment type="similarity">
    <text evidence="1">Belongs to the DNA mismatch repair MutL/HexB family.</text>
</comment>
<evidence type="ECO:0000313" key="7">
    <source>
        <dbReference type="Proteomes" id="UP000053424"/>
    </source>
</evidence>
<dbReference type="Proteomes" id="UP000053424">
    <property type="component" value="Unassembled WGS sequence"/>
</dbReference>
<protein>
    <recommendedName>
        <fullName evidence="8">MutL C-terminal dimerisation domain-containing protein</fullName>
    </recommendedName>
</protein>
<feature type="region of interest" description="Disordered" evidence="3">
    <location>
        <begin position="461"/>
        <end position="503"/>
    </location>
</feature>
<proteinExistence type="inferred from homology"/>
<dbReference type="InterPro" id="IPR042120">
    <property type="entry name" value="MutL_C_dimsub"/>
</dbReference>
<dbReference type="HOGENOM" id="CLU_005415_1_0_1"/>
<dbReference type="GO" id="GO:0006298">
    <property type="term" value="P:mismatch repair"/>
    <property type="evidence" value="ECO:0007669"/>
    <property type="project" value="InterPro"/>
</dbReference>
<dbReference type="InterPro" id="IPR038973">
    <property type="entry name" value="MutL/Mlh/Pms-like"/>
</dbReference>
<evidence type="ECO:0000256" key="1">
    <source>
        <dbReference type="ARBA" id="ARBA00006082"/>
    </source>
</evidence>
<name>A0A0C3CR87_HEBCY</name>
<dbReference type="PANTHER" id="PTHR10073:SF47">
    <property type="entry name" value="DNA MISMATCH REPAIR PROTEIN MLH3"/>
    <property type="match status" value="1"/>
</dbReference>
<dbReference type="InterPro" id="IPR014762">
    <property type="entry name" value="DNA_mismatch_repair_CS"/>
</dbReference>
<dbReference type="Pfam" id="PF13589">
    <property type="entry name" value="HATPase_c_3"/>
    <property type="match status" value="1"/>
</dbReference>
<dbReference type="PROSITE" id="PS00058">
    <property type="entry name" value="DNA_MISMATCH_REPAIR_1"/>
    <property type="match status" value="1"/>
</dbReference>
<dbReference type="GO" id="GO:0061982">
    <property type="term" value="P:meiosis I cell cycle process"/>
    <property type="evidence" value="ECO:0007669"/>
    <property type="project" value="UniProtKB-ARBA"/>
</dbReference>
<dbReference type="InterPro" id="IPR014721">
    <property type="entry name" value="Ribsml_uS5_D2-typ_fold_subgr"/>
</dbReference>
<evidence type="ECO:0008006" key="8">
    <source>
        <dbReference type="Google" id="ProtNLM"/>
    </source>
</evidence>
<dbReference type="InterPro" id="IPR014790">
    <property type="entry name" value="MutL_C"/>
</dbReference>
<evidence type="ECO:0000259" key="5">
    <source>
        <dbReference type="SMART" id="SM01340"/>
    </source>
</evidence>
<sequence length="854" mass="95795">MPESQPSIERLPVPTQAKLRSTQLLTSVPQVVSKLVQNSLDANAAHIDIGLDCKEWMCWVRDDGHGINKAGLESFGQGEGGGRYNTSKTYEHRATDSSSTFGFRGEALASAADVACMEICSRTEKSRKTWSIILKGGKKLYFGPAVRWKRESAGTTVHVRDIFYNLPVRRLSHSSPPRTWELVRREIETYSLMFPHVTFSLEDTTHAGEPSQQKDRIVRIPKTASTLDSFRHLYGDALTEHTEAVDITSGSMRIEGFISLTGATSKVYQFLYINRHPVTIADLGRVIDSQFASSSFGKNALDEVGERDLPRSTIRRSPRKSEKKAVYVLNISITPDEVDNFLDPAKNIIQLRNKTNVLSFLSSAIQSFLVKNGFLNQVPHSSTRSSPSPRKRKKLNLDESDFAEHDSIRGISSLSLEVGGQATPSNDSVGLYTSTAGISKEIMWTDSATGEQFVINSRTGNSFCQTSKHPGENEKTGFTREEGRRTLRQQETKTVASTSTEPREKKFPMWLEKALESNRTYAMAESRIPSVKVPPPIPSDNDLFQSDKHACHKLKSSLLGHFKLANFDSCHETGMHRFTKADIQQAEIINQVDRKFIACRIPKHTDTTSNSMLVLIDQHAADERVRVEFFLKELLMGFLHSQDQTDAYDARGIRIRELNPPQPVLLTQHEALTIKRSQDARDMLCQWGVRFSTDLDDALESGSTGYSQLLVRSIPEVVSDKLLQGDELRDFIKGFLGQIQSGELVFSDSRLDFPPEADQDEFFWLKAVRRCPRGLLDLINSKACRGAIMFNDSLSVTQCETLVKQLSKTVFPFQCAHGRPSLVPLIDTGEIQASTHIYKRGRKDWNRLETIGDV</sequence>
<dbReference type="AlphaFoldDB" id="A0A0C3CR87"/>
<keyword evidence="7" id="KW-1185">Reference proteome</keyword>
<evidence type="ECO:0000256" key="2">
    <source>
        <dbReference type="ARBA" id="ARBA00022763"/>
    </source>
</evidence>
<dbReference type="Gene3D" id="3.30.565.10">
    <property type="entry name" value="Histidine kinase-like ATPase, C-terminal domain"/>
    <property type="match status" value="1"/>
</dbReference>
<dbReference type="GO" id="GO:0005524">
    <property type="term" value="F:ATP binding"/>
    <property type="evidence" value="ECO:0007669"/>
    <property type="project" value="InterPro"/>
</dbReference>